<reference evidence="1" key="1">
    <citation type="journal article" date="2009" name="PLoS Genet.">
        <title>Sequencing, mapping, and analysis of 27,455 maize full-length cDNAs.</title>
        <authorList>
            <person name="Soderlund C."/>
            <person name="Descour A."/>
            <person name="Kudrna D."/>
            <person name="Bomhoff M."/>
            <person name="Boyd L."/>
            <person name="Currie J."/>
            <person name="Angelova A."/>
            <person name="Collura K."/>
            <person name="Wissotski M."/>
            <person name="Ashley E."/>
            <person name="Morrow D."/>
            <person name="Fernandes J."/>
            <person name="Walbot V."/>
            <person name="Yu Y."/>
        </authorList>
    </citation>
    <scope>NUCLEOTIDE SEQUENCE</scope>
    <source>
        <strain evidence="1">B73</strain>
    </source>
</reference>
<dbReference type="EMBL" id="BT086739">
    <property type="protein sequence ID" value="ACR37092.1"/>
    <property type="molecule type" value="mRNA"/>
</dbReference>
<protein>
    <submittedName>
        <fullName evidence="1">Uncharacterized protein</fullName>
    </submittedName>
</protein>
<dbReference type="AlphaFoldDB" id="C4J7E2"/>
<accession>C4J7E2</accession>
<proteinExistence type="evidence at transcript level"/>
<evidence type="ECO:0000313" key="1">
    <source>
        <dbReference type="EMBL" id="ACR37092.1"/>
    </source>
</evidence>
<name>C4J7E2_MAIZE</name>
<sequence length="34" mass="3974">MFITLYLARNLLICKIFVYDGELSQRHNSGASWI</sequence>
<organism evidence="1">
    <name type="scientific">Zea mays</name>
    <name type="common">Maize</name>
    <dbReference type="NCBI Taxonomy" id="4577"/>
    <lineage>
        <taxon>Eukaryota</taxon>
        <taxon>Viridiplantae</taxon>
        <taxon>Streptophyta</taxon>
        <taxon>Embryophyta</taxon>
        <taxon>Tracheophyta</taxon>
        <taxon>Spermatophyta</taxon>
        <taxon>Magnoliopsida</taxon>
        <taxon>Liliopsida</taxon>
        <taxon>Poales</taxon>
        <taxon>Poaceae</taxon>
        <taxon>PACMAD clade</taxon>
        <taxon>Panicoideae</taxon>
        <taxon>Andropogonodae</taxon>
        <taxon>Andropogoneae</taxon>
        <taxon>Tripsacinae</taxon>
        <taxon>Zea</taxon>
    </lineage>
</organism>